<evidence type="ECO:0000313" key="1">
    <source>
        <dbReference type="EMBL" id="QSW88298.1"/>
    </source>
</evidence>
<protein>
    <submittedName>
        <fullName evidence="1">Uncharacterized protein</fullName>
    </submittedName>
</protein>
<dbReference type="RefSeq" id="WP_207295501.1">
    <property type="nucleotide sequence ID" value="NZ_CP071448.1"/>
</dbReference>
<sequence length="69" mass="8203">MEERYKYTNEKLFESDPAVDKANEEYQKAIQRLLAKEITLEECRKYQQAVFDAVNRSTIGWTIRKEKAS</sequence>
<dbReference type="EMBL" id="CP071448">
    <property type="protein sequence ID" value="QSW88298.1"/>
    <property type="molecule type" value="Genomic_DNA"/>
</dbReference>
<reference evidence="1 2" key="1">
    <citation type="submission" date="2021-03" db="EMBL/GenBank/DDBJ databases">
        <title>Flavobacterium kribbensis sp. nov, an endophytic bacteria, isolated from soybean.</title>
        <authorList>
            <person name="Lee J."/>
            <person name="Seo J."/>
        </authorList>
    </citation>
    <scope>NUCLEOTIDE SEQUENCE [LARGE SCALE GENOMIC DNA]</scope>
    <source>
        <strain evidence="1 2">BB8</strain>
    </source>
</reference>
<proteinExistence type="predicted"/>
<evidence type="ECO:0000313" key="2">
    <source>
        <dbReference type="Proteomes" id="UP000663440"/>
    </source>
</evidence>
<gene>
    <name evidence="1" type="ORF">J0383_18795</name>
</gene>
<name>A0ABX7QCR4_9FLAO</name>
<keyword evidence="2" id="KW-1185">Reference proteome</keyword>
<dbReference type="Proteomes" id="UP000663440">
    <property type="component" value="Chromosome"/>
</dbReference>
<organism evidence="1 2">
    <name type="scientific">Flavobacterium endoglycinae</name>
    <dbReference type="NCBI Taxonomy" id="2816357"/>
    <lineage>
        <taxon>Bacteria</taxon>
        <taxon>Pseudomonadati</taxon>
        <taxon>Bacteroidota</taxon>
        <taxon>Flavobacteriia</taxon>
        <taxon>Flavobacteriales</taxon>
        <taxon>Flavobacteriaceae</taxon>
        <taxon>Flavobacterium</taxon>
    </lineage>
</organism>
<accession>A0ABX7QCR4</accession>